<feature type="domain" description="Nucleoside phosphorylase" evidence="2">
    <location>
        <begin position="89"/>
        <end position="343"/>
    </location>
</feature>
<dbReference type="PANTHER" id="PTHR43691:SF14">
    <property type="entry name" value="URIDINE PHOSPHORYLASE"/>
    <property type="match status" value="1"/>
</dbReference>
<dbReference type="Proteomes" id="UP001472866">
    <property type="component" value="Chromosome 01"/>
</dbReference>
<dbReference type="InterPro" id="IPR000845">
    <property type="entry name" value="Nucleoside_phosphorylase_d"/>
</dbReference>
<dbReference type="Pfam" id="PF01048">
    <property type="entry name" value="PNP_UDP_1"/>
    <property type="match status" value="1"/>
</dbReference>
<dbReference type="GO" id="GO:0004850">
    <property type="term" value="F:uridine phosphorylase activity"/>
    <property type="evidence" value="ECO:0007669"/>
    <property type="project" value="TreeGrafter"/>
</dbReference>
<dbReference type="SUPFAM" id="SSF53167">
    <property type="entry name" value="Purine and uridine phosphorylases"/>
    <property type="match status" value="1"/>
</dbReference>
<dbReference type="GO" id="GO:0005829">
    <property type="term" value="C:cytosol"/>
    <property type="evidence" value="ECO:0007669"/>
    <property type="project" value="TreeGrafter"/>
</dbReference>
<sequence length="353" mass="37016">MGAGVMEAGPTGPGTATMRRGGSTAMRRRGFGVLCAARPVVHSVGARGRPAVCSVGASRQMKNANFPLDAEGRTFHLGCRKGEISNRMLSVGDASRAQLLSQFLKPFPNGDPVFNLVSSRGFSITTGVVGDSNTEVSIVTTLMGLANMDFVIRESRAVIDGPMAVVRLGTCGALQPGTLGKVLVPSDGCVLVHRNPDAFTQQSGGSANGDSPSPYLITNPVFPNAELCNGLITQLQRTLPKGPGGIKCGINCTTDSFYSSQGRIAEDFDDRNENLIQRVLGEIPNAVSFEMETFQLLHLASCSKGTIAAAACAIGLAERASNEFMTPAQLVEMEEKAGKAAMDALVSFDLSSL</sequence>
<evidence type="ECO:0000313" key="3">
    <source>
        <dbReference type="EMBL" id="WZN58943.1"/>
    </source>
</evidence>
<accession>A0AAX4NYG7</accession>
<dbReference type="AlphaFoldDB" id="A0AAX4NYG7"/>
<dbReference type="EMBL" id="CP151501">
    <property type="protein sequence ID" value="WZN58943.1"/>
    <property type="molecule type" value="Genomic_DNA"/>
</dbReference>
<evidence type="ECO:0000259" key="2">
    <source>
        <dbReference type="Pfam" id="PF01048"/>
    </source>
</evidence>
<proteinExistence type="predicted"/>
<dbReference type="Gene3D" id="3.40.50.1580">
    <property type="entry name" value="Nucleoside phosphorylase domain"/>
    <property type="match status" value="1"/>
</dbReference>
<evidence type="ECO:0000313" key="4">
    <source>
        <dbReference type="Proteomes" id="UP001472866"/>
    </source>
</evidence>
<gene>
    <name evidence="3" type="ORF">HKI87_01g04680</name>
</gene>
<reference evidence="3 4" key="1">
    <citation type="submission" date="2024-03" db="EMBL/GenBank/DDBJ databases">
        <title>Complete genome sequence of the green alga Chloropicon roscoffensis RCC1871.</title>
        <authorList>
            <person name="Lemieux C."/>
            <person name="Pombert J.-F."/>
            <person name="Otis C."/>
            <person name="Turmel M."/>
        </authorList>
    </citation>
    <scope>NUCLEOTIDE SEQUENCE [LARGE SCALE GENOMIC DNA]</scope>
    <source>
        <strain evidence="3 4">RCC1871</strain>
    </source>
</reference>
<keyword evidence="4" id="KW-1185">Reference proteome</keyword>
<dbReference type="InterPro" id="IPR035994">
    <property type="entry name" value="Nucleoside_phosphorylase_sf"/>
</dbReference>
<organism evidence="3 4">
    <name type="scientific">Chloropicon roscoffensis</name>
    <dbReference type="NCBI Taxonomy" id="1461544"/>
    <lineage>
        <taxon>Eukaryota</taxon>
        <taxon>Viridiplantae</taxon>
        <taxon>Chlorophyta</taxon>
        <taxon>Chloropicophyceae</taxon>
        <taxon>Chloropicales</taxon>
        <taxon>Chloropicaceae</taxon>
        <taxon>Chloropicon</taxon>
    </lineage>
</organism>
<name>A0AAX4NYG7_9CHLO</name>
<dbReference type="GO" id="GO:0006218">
    <property type="term" value="P:uridine catabolic process"/>
    <property type="evidence" value="ECO:0007669"/>
    <property type="project" value="TreeGrafter"/>
</dbReference>
<protein>
    <submittedName>
        <fullName evidence="3">Nucleoside phosphorylase</fullName>
    </submittedName>
</protein>
<dbReference type="PANTHER" id="PTHR43691">
    <property type="entry name" value="URIDINE PHOSPHORYLASE"/>
    <property type="match status" value="1"/>
</dbReference>
<evidence type="ECO:0000256" key="1">
    <source>
        <dbReference type="SAM" id="MobiDB-lite"/>
    </source>
</evidence>
<feature type="region of interest" description="Disordered" evidence="1">
    <location>
        <begin position="1"/>
        <end position="22"/>
    </location>
</feature>